<keyword evidence="3" id="KW-1185">Reference proteome</keyword>
<dbReference type="EMBL" id="BDIP01000058">
    <property type="protein sequence ID" value="GIQ79801.1"/>
    <property type="molecule type" value="Genomic_DNA"/>
</dbReference>
<dbReference type="Proteomes" id="UP000265618">
    <property type="component" value="Unassembled WGS sequence"/>
</dbReference>
<name>A0A9K3CMF5_9EUKA</name>
<feature type="non-terminal residue" evidence="2">
    <location>
        <position position="1"/>
    </location>
</feature>
<organism evidence="2 3">
    <name type="scientific">Kipferlia bialata</name>
    <dbReference type="NCBI Taxonomy" id="797122"/>
    <lineage>
        <taxon>Eukaryota</taxon>
        <taxon>Metamonada</taxon>
        <taxon>Carpediemonas-like organisms</taxon>
        <taxon>Kipferlia</taxon>
    </lineage>
</organism>
<feature type="region of interest" description="Disordered" evidence="1">
    <location>
        <begin position="1"/>
        <end position="48"/>
    </location>
</feature>
<protein>
    <submittedName>
        <fullName evidence="2">Uncharacterized protein</fullName>
    </submittedName>
</protein>
<comment type="caution">
    <text evidence="2">The sequence shown here is derived from an EMBL/GenBank/DDBJ whole genome shotgun (WGS) entry which is preliminary data.</text>
</comment>
<accession>A0A9K3CMF5</accession>
<evidence type="ECO:0000313" key="2">
    <source>
        <dbReference type="EMBL" id="GIQ79801.1"/>
    </source>
</evidence>
<sequence length="328" mass="35121">LKGDVDEVADPSADDEWSDSVSAVFGDDPEIEGPEGEREREGEEEEDAADAEERLFVESSTSVAAPATLDGLDGLDGGISTPLPGMHDVPVHSEVGHALGVSFFNRAQRVLRLVGAYSPFFPLDVFGAAFDASVVMVNRILPSLLSAVPPLPVQNELLHYLSKVCPSLFDSCLSPLVESEQDGDTPFWMGAIPPEWPRGPFTRGFGLPMVEETREEEAEYITPEVLLIATRYVLLGAASLSAVGIASSAPLSPPCQFPSYLCPSPPTALPRDILGAGHDAFAQCIKDKQTAMDLFADGCMSAEYGLALSMEARKWIVHACTIEAGRKL</sequence>
<evidence type="ECO:0000313" key="3">
    <source>
        <dbReference type="Proteomes" id="UP000265618"/>
    </source>
</evidence>
<feature type="compositionally biased region" description="Acidic residues" evidence="1">
    <location>
        <begin position="1"/>
        <end position="18"/>
    </location>
</feature>
<evidence type="ECO:0000256" key="1">
    <source>
        <dbReference type="SAM" id="MobiDB-lite"/>
    </source>
</evidence>
<dbReference type="AlphaFoldDB" id="A0A9K3CMF5"/>
<reference evidence="2 3" key="1">
    <citation type="journal article" date="2018" name="PLoS ONE">
        <title>The draft genome of Kipferlia bialata reveals reductive genome evolution in fornicate parasites.</title>
        <authorList>
            <person name="Tanifuji G."/>
            <person name="Takabayashi S."/>
            <person name="Kume K."/>
            <person name="Takagi M."/>
            <person name="Nakayama T."/>
            <person name="Kamikawa R."/>
            <person name="Inagaki Y."/>
            <person name="Hashimoto T."/>
        </authorList>
    </citation>
    <scope>NUCLEOTIDE SEQUENCE [LARGE SCALE GENOMIC DNA]</scope>
    <source>
        <strain evidence="2">NY0173</strain>
    </source>
</reference>
<gene>
    <name evidence="2" type="ORF">KIPB_000500</name>
</gene>
<proteinExistence type="predicted"/>